<accession>A0ABS5W267</accession>
<name>A0ABS5W267_9SPHN</name>
<dbReference type="EMBL" id="JAHFVK010000001">
    <property type="protein sequence ID" value="MBT2133836.1"/>
    <property type="molecule type" value="Genomic_DNA"/>
</dbReference>
<dbReference type="Gene3D" id="2.40.33.20">
    <property type="entry name" value="PK beta-barrel domain-like"/>
    <property type="match status" value="1"/>
</dbReference>
<organism evidence="2 3">
    <name type="scientific">Croceibacterium selenioxidans</name>
    <dbReference type="NCBI Taxonomy" id="2838833"/>
    <lineage>
        <taxon>Bacteria</taxon>
        <taxon>Pseudomonadati</taxon>
        <taxon>Pseudomonadota</taxon>
        <taxon>Alphaproteobacteria</taxon>
        <taxon>Sphingomonadales</taxon>
        <taxon>Erythrobacteraceae</taxon>
        <taxon>Croceibacterium</taxon>
    </lineage>
</organism>
<dbReference type="PROSITE" id="PS51340">
    <property type="entry name" value="MOSC"/>
    <property type="match status" value="1"/>
</dbReference>
<evidence type="ECO:0000313" key="3">
    <source>
        <dbReference type="Proteomes" id="UP000811255"/>
    </source>
</evidence>
<dbReference type="InterPro" id="IPR011037">
    <property type="entry name" value="Pyrv_Knase-like_insert_dom_sf"/>
</dbReference>
<comment type="caution">
    <text evidence="2">The sequence shown here is derived from an EMBL/GenBank/DDBJ whole genome shotgun (WGS) entry which is preliminary data.</text>
</comment>
<feature type="domain" description="MOSC" evidence="1">
    <location>
        <begin position="1"/>
        <end position="148"/>
    </location>
</feature>
<reference evidence="2 3" key="1">
    <citation type="submission" date="2021-05" db="EMBL/GenBank/DDBJ databases">
        <title>Croceibacterium sp. LX-88 genome sequence.</title>
        <authorList>
            <person name="Luo X."/>
        </authorList>
    </citation>
    <scope>NUCLEOTIDE SEQUENCE [LARGE SCALE GENOMIC DNA]</scope>
    <source>
        <strain evidence="2 3">LX-88</strain>
    </source>
</reference>
<gene>
    <name evidence="2" type="ORF">KK137_05765</name>
</gene>
<dbReference type="SUPFAM" id="SSF50800">
    <property type="entry name" value="PK beta-barrel domain-like"/>
    <property type="match status" value="1"/>
</dbReference>
<sequence length="160" mass="16465">MSITLLPGLGVAGDAHCGTTVQHRSRIRSTPGAPNLRQVHLIHAELFSELTASGFEVTAGMLGENVTTTGIDLLSLSTGTQLLLGGQAIIELTGLRNPCRQIDDNIAPGAMAAVLGRATDGALVRKAGVMAIVLGGGQVRPGDAIAIHHLPDHHVPLVPV</sequence>
<evidence type="ECO:0000259" key="1">
    <source>
        <dbReference type="PROSITE" id="PS51340"/>
    </source>
</evidence>
<dbReference type="Pfam" id="PF03473">
    <property type="entry name" value="MOSC"/>
    <property type="match status" value="1"/>
</dbReference>
<dbReference type="PANTHER" id="PTHR36930:SF1">
    <property type="entry name" value="MOSC DOMAIN-CONTAINING PROTEIN"/>
    <property type="match status" value="1"/>
</dbReference>
<dbReference type="InterPro" id="IPR052716">
    <property type="entry name" value="MOSC_domain"/>
</dbReference>
<dbReference type="Proteomes" id="UP000811255">
    <property type="component" value="Unassembled WGS sequence"/>
</dbReference>
<protein>
    <submittedName>
        <fullName evidence="2">MOSC domain-containing protein</fullName>
    </submittedName>
</protein>
<proteinExistence type="predicted"/>
<evidence type="ECO:0000313" key="2">
    <source>
        <dbReference type="EMBL" id="MBT2133836.1"/>
    </source>
</evidence>
<dbReference type="PANTHER" id="PTHR36930">
    <property type="entry name" value="METAL-SULFUR CLUSTER BIOSYNTHESIS PROTEINS YUAD-RELATED"/>
    <property type="match status" value="1"/>
</dbReference>
<dbReference type="InterPro" id="IPR005302">
    <property type="entry name" value="MoCF_Sase_C"/>
</dbReference>
<dbReference type="RefSeq" id="WP_214535215.1">
    <property type="nucleotide sequence ID" value="NZ_JAHFVK010000001.1"/>
</dbReference>
<keyword evidence="3" id="KW-1185">Reference proteome</keyword>